<proteinExistence type="predicted"/>
<protein>
    <submittedName>
        <fullName evidence="1">Uncharacterized protein</fullName>
    </submittedName>
</protein>
<accession>A0AA88J858</accession>
<sequence length="84" mass="9432">MQQQEAVYRRIAELTAENKELQRRFTTSTIFNTLLPSIAAAYGSSTQPNSAVMSFFPSGFQPTTAFMQYSLLHLMPSLYSGMMP</sequence>
<comment type="caution">
    <text evidence="1">The sequence shown here is derived from an EMBL/GenBank/DDBJ whole genome shotgun (WGS) entry which is preliminary data.</text>
</comment>
<dbReference type="Gramene" id="FCD_00037599-RA">
    <property type="protein sequence ID" value="FCD_00037599-RA:cds"/>
    <property type="gene ID" value="FCD_00037599"/>
</dbReference>
<name>A0AA88J858_FICCA</name>
<evidence type="ECO:0000313" key="2">
    <source>
        <dbReference type="Proteomes" id="UP001187192"/>
    </source>
</evidence>
<evidence type="ECO:0000313" key="1">
    <source>
        <dbReference type="EMBL" id="GMN64567.1"/>
    </source>
</evidence>
<dbReference type="EMBL" id="BTGU01000186">
    <property type="protein sequence ID" value="GMN64567.1"/>
    <property type="molecule type" value="Genomic_DNA"/>
</dbReference>
<reference evidence="1" key="1">
    <citation type="submission" date="2023-07" db="EMBL/GenBank/DDBJ databases">
        <title>draft genome sequence of fig (Ficus carica).</title>
        <authorList>
            <person name="Takahashi T."/>
            <person name="Nishimura K."/>
        </authorList>
    </citation>
    <scope>NUCLEOTIDE SEQUENCE</scope>
</reference>
<dbReference type="Proteomes" id="UP001187192">
    <property type="component" value="Unassembled WGS sequence"/>
</dbReference>
<organism evidence="1 2">
    <name type="scientific">Ficus carica</name>
    <name type="common">Common fig</name>
    <dbReference type="NCBI Taxonomy" id="3494"/>
    <lineage>
        <taxon>Eukaryota</taxon>
        <taxon>Viridiplantae</taxon>
        <taxon>Streptophyta</taxon>
        <taxon>Embryophyta</taxon>
        <taxon>Tracheophyta</taxon>
        <taxon>Spermatophyta</taxon>
        <taxon>Magnoliopsida</taxon>
        <taxon>eudicotyledons</taxon>
        <taxon>Gunneridae</taxon>
        <taxon>Pentapetalae</taxon>
        <taxon>rosids</taxon>
        <taxon>fabids</taxon>
        <taxon>Rosales</taxon>
        <taxon>Moraceae</taxon>
        <taxon>Ficeae</taxon>
        <taxon>Ficus</taxon>
    </lineage>
</organism>
<keyword evidence="2" id="KW-1185">Reference proteome</keyword>
<gene>
    <name evidence="1" type="ORF">TIFTF001_033641</name>
</gene>
<dbReference type="AlphaFoldDB" id="A0AA88J858"/>